<dbReference type="AlphaFoldDB" id="A0A2Z7BB02"/>
<dbReference type="EMBL" id="KV009933">
    <property type="protein sequence ID" value="KZV28984.1"/>
    <property type="molecule type" value="Genomic_DNA"/>
</dbReference>
<keyword evidence="2" id="KW-1185">Reference proteome</keyword>
<organism evidence="1 2">
    <name type="scientific">Dorcoceras hygrometricum</name>
    <dbReference type="NCBI Taxonomy" id="472368"/>
    <lineage>
        <taxon>Eukaryota</taxon>
        <taxon>Viridiplantae</taxon>
        <taxon>Streptophyta</taxon>
        <taxon>Embryophyta</taxon>
        <taxon>Tracheophyta</taxon>
        <taxon>Spermatophyta</taxon>
        <taxon>Magnoliopsida</taxon>
        <taxon>eudicotyledons</taxon>
        <taxon>Gunneridae</taxon>
        <taxon>Pentapetalae</taxon>
        <taxon>asterids</taxon>
        <taxon>lamiids</taxon>
        <taxon>Lamiales</taxon>
        <taxon>Gesneriaceae</taxon>
        <taxon>Didymocarpoideae</taxon>
        <taxon>Trichosporeae</taxon>
        <taxon>Loxocarpinae</taxon>
        <taxon>Dorcoceras</taxon>
    </lineage>
</organism>
<proteinExistence type="predicted"/>
<evidence type="ECO:0000313" key="1">
    <source>
        <dbReference type="EMBL" id="KZV28984.1"/>
    </source>
</evidence>
<reference evidence="1 2" key="1">
    <citation type="journal article" date="2015" name="Proc. Natl. Acad. Sci. U.S.A.">
        <title>The resurrection genome of Boea hygrometrica: A blueprint for survival of dehydration.</title>
        <authorList>
            <person name="Xiao L."/>
            <person name="Yang G."/>
            <person name="Zhang L."/>
            <person name="Yang X."/>
            <person name="Zhao S."/>
            <person name="Ji Z."/>
            <person name="Zhou Q."/>
            <person name="Hu M."/>
            <person name="Wang Y."/>
            <person name="Chen M."/>
            <person name="Xu Y."/>
            <person name="Jin H."/>
            <person name="Xiao X."/>
            <person name="Hu G."/>
            <person name="Bao F."/>
            <person name="Hu Y."/>
            <person name="Wan P."/>
            <person name="Li L."/>
            <person name="Deng X."/>
            <person name="Kuang T."/>
            <person name="Xiang C."/>
            <person name="Zhu J.K."/>
            <person name="Oliver M.J."/>
            <person name="He Y."/>
        </authorList>
    </citation>
    <scope>NUCLEOTIDE SEQUENCE [LARGE SCALE GENOMIC DNA]</scope>
    <source>
        <strain evidence="2">cv. XS01</strain>
    </source>
</reference>
<evidence type="ECO:0000313" key="2">
    <source>
        <dbReference type="Proteomes" id="UP000250235"/>
    </source>
</evidence>
<dbReference type="Proteomes" id="UP000250235">
    <property type="component" value="Unassembled WGS sequence"/>
</dbReference>
<accession>A0A2Z7BB02</accession>
<sequence>MRSELVGELTSAVTSIGDLNVSADQHLEKLRPDILDLHPREPSIVTVHPNPISVDCRRSLPPFGARLVALSSSSLGLSIVTSLEAGVSGIEEREVVAVVE</sequence>
<name>A0A2Z7BB02_9LAMI</name>
<gene>
    <name evidence="1" type="ORF">F511_44690</name>
</gene>
<protein>
    <submittedName>
        <fullName evidence="1">Tetratricopeptide repeat protein 7A-like</fullName>
    </submittedName>
</protein>